<dbReference type="Pfam" id="PF13302">
    <property type="entry name" value="Acetyltransf_3"/>
    <property type="match status" value="1"/>
</dbReference>
<gene>
    <name evidence="2" type="ORF">RM574_22670</name>
</gene>
<dbReference type="PANTHER" id="PTHR43441">
    <property type="entry name" value="RIBOSOMAL-PROTEIN-SERINE ACETYLTRANSFERASE"/>
    <property type="match status" value="1"/>
</dbReference>
<dbReference type="Proteomes" id="UP001183607">
    <property type="component" value="Unassembled WGS sequence"/>
</dbReference>
<dbReference type="PROSITE" id="PS51186">
    <property type="entry name" value="GNAT"/>
    <property type="match status" value="1"/>
</dbReference>
<proteinExistence type="predicted"/>
<name>A0ABD5EA70_9ACTN</name>
<accession>A0ABD5EA70</accession>
<reference evidence="3" key="1">
    <citation type="submission" date="2023-07" db="EMBL/GenBank/DDBJ databases">
        <title>30 novel species of actinomycetes from the DSMZ collection.</title>
        <authorList>
            <person name="Nouioui I."/>
        </authorList>
    </citation>
    <scope>NUCLEOTIDE SEQUENCE [LARGE SCALE GENOMIC DNA]</scope>
    <source>
        <strain evidence="3">DSM 41982</strain>
    </source>
</reference>
<dbReference type="InterPro" id="IPR016181">
    <property type="entry name" value="Acyl_CoA_acyltransferase"/>
</dbReference>
<dbReference type="RefSeq" id="WP_007825460.1">
    <property type="nucleotide sequence ID" value="NZ_JAVRER010000042.1"/>
</dbReference>
<organism evidence="2 3">
    <name type="scientific">Streptomyces evansiae</name>
    <dbReference type="NCBI Taxonomy" id="3075535"/>
    <lineage>
        <taxon>Bacteria</taxon>
        <taxon>Bacillati</taxon>
        <taxon>Actinomycetota</taxon>
        <taxon>Actinomycetes</taxon>
        <taxon>Kitasatosporales</taxon>
        <taxon>Streptomycetaceae</taxon>
        <taxon>Streptomyces</taxon>
    </lineage>
</organism>
<dbReference type="Gene3D" id="3.40.630.30">
    <property type="match status" value="1"/>
</dbReference>
<evidence type="ECO:0000259" key="1">
    <source>
        <dbReference type="PROSITE" id="PS51186"/>
    </source>
</evidence>
<feature type="domain" description="N-acetyltransferase" evidence="1">
    <location>
        <begin position="2"/>
        <end position="163"/>
    </location>
</feature>
<dbReference type="SUPFAM" id="SSF55729">
    <property type="entry name" value="Acyl-CoA N-acyltransferases (Nat)"/>
    <property type="match status" value="1"/>
</dbReference>
<dbReference type="InterPro" id="IPR051908">
    <property type="entry name" value="Ribosomal_N-acetyltransferase"/>
</dbReference>
<dbReference type="InterPro" id="IPR000182">
    <property type="entry name" value="GNAT_dom"/>
</dbReference>
<comment type="caution">
    <text evidence="2">The sequence shown here is derived from an EMBL/GenBank/DDBJ whole genome shotgun (WGS) entry which is preliminary data.</text>
</comment>
<evidence type="ECO:0000313" key="3">
    <source>
        <dbReference type="Proteomes" id="UP001183607"/>
    </source>
</evidence>
<dbReference type="PANTHER" id="PTHR43441:SF6">
    <property type="entry name" value="N-ACETYLTRANSFERASE DOMAIN-CONTAINING PROTEIN"/>
    <property type="match status" value="1"/>
</dbReference>
<sequence>MPRLERLTVAHASAVLEFERAEREWFARWVPDRGDAYFTAEGFAARHAALLAEQDAGACRFHVLLDDDARTVLGRFNLMDIVTGEDGELGYRLARGATGRGLATAAVRELCALAGASLGLSRVWADTDVRNTASRAVLARAGFGPGVPVDREGKPALRHVRVL</sequence>
<protein>
    <submittedName>
        <fullName evidence="2">GNAT family N-acetyltransferase</fullName>
    </submittedName>
</protein>
<dbReference type="AlphaFoldDB" id="A0ABD5EA70"/>
<dbReference type="EMBL" id="JAVRER010000042">
    <property type="protein sequence ID" value="MDT0418294.1"/>
    <property type="molecule type" value="Genomic_DNA"/>
</dbReference>
<evidence type="ECO:0000313" key="2">
    <source>
        <dbReference type="EMBL" id="MDT0418294.1"/>
    </source>
</evidence>